<reference evidence="2 3" key="1">
    <citation type="submission" date="2023-03" db="EMBL/GenBank/DDBJ databases">
        <title>Genome insight into feeding habits of ladybird beetles.</title>
        <authorList>
            <person name="Li H.-S."/>
            <person name="Huang Y.-H."/>
            <person name="Pang H."/>
        </authorList>
    </citation>
    <scope>NUCLEOTIDE SEQUENCE [LARGE SCALE GENOMIC DNA]</scope>
    <source>
        <strain evidence="2">SYSU_2023b</strain>
        <tissue evidence="2">Whole body</tissue>
    </source>
</reference>
<sequence length="1758" mass="204841">MMPILNKETTAIWNAWTHKGNREVVREAAAKGSHVNLATKFISIRNKMSQVQSESFFKKEVLIWVKELLDRKQIHKCKHILSNTGIQPVKELHYIFFKTESSELRKYLGDHLIELNEMKEKIKNLWAFLEIIQANNCRLTNIKDCNSIEDLYEKSEKWHSKVATILFLLVYDSKLTPFIKPLDLFKCLLTTNNESIKDWIAISFGKRDNVTHSLNDNLLSLFQENIITEEMLDLLNCEHMSSSENMIDGIFNELCKYGIFPKDERTNLVKLLRRFLNYDISALYDVLELSTSTVSIVEFTKMLNDYCVENSTLYILNECSKYLPLDKLERSISPHINLLLQYQSLQWGSEESIRDNIMSTITYIKDCDYKDYFEKNPLVLCSLLVLVKDGNFLDCLSSKMIVQGVDISKYFRIIPEKFNFVRSLFNRSENDYIYKAKTFYNLMEDHLKIKVERLFEFRFKGVEMPHFDCDKLVQKYGYSKSLDFVFYVKELRPSMAAMYVIVERIRQPIDIGDEILGKQLSKNTKIALNNFQNNELASSCICFQEMIGISSSKLRNQLNVAKVFYKNGYDELYCKNMFSNFENINEIQNTLESLIIDNIKFGFETAKDFIDAKNKYDLVIKFSWENDMKLPLGFLKNCAIQNDWFYFMVFAQIYKYYSNEIREAAQSFKNPFYLEHILHCITYDIQIDEENALKADVDYREAEHSRVEAICDNFTLKHNKLKSITKGQYSHSSQDDSSDSMETYFNNKTTLLQTLIRCHNSTDPPKALLQACKMYRYPLLAIFATCYEPDSIHTNWLTWLVVSCELCDDFTNLERLVLMAGSTKEVLTKVMDERFPNTLLNSFKIFLPDNSLTHFLEFLRLGIQLSSDVTIMSNELTLFINSLENCRKSNVFSDVDPEITYLINRCWIEETALALMASALEYNFRSTYNQILFLRIICKLKVQDIFCIEVPDFSCILDIMTFLFESNCGTRLNLSLVLNVTHHREAIVSCLNSLLDKKLFDTALKVAQTGNLPIDLVILMQWQDKFENRAETEKHFWELCNKSFKVHKVTADRVIEFYSNIAERLTDRLEKFEVSKLSYKWARDYQLSEQFNLERIMLLNYMSLDDYSKTPELLDMEPDTILYKDMLEKMKQVPICSLPLPKDCADHVNELISFALIKCNIFQALRLQKMFQHEDSDVEILKLCLCLAEGLQMPNQLCYKERTLLDKVSTFRRFNRRTLSSRLSSLSYTFNSPSISTLNSEESVDPPGQDILRSIQMLSEKLTKGTQIANDIATSYKLSIYIHLPYSVIITDPDGFDLLKNALEMDCTNKLEVVQDFVLLKKWNKNMISDLIFEELINHLNHHLRLKTESPFMWDLNLDNDFPYVLRLLPEECTTLGNKIYSYSRALFESHMTSSGDVKISELSFIIELLIKAHDCFTADCNMEGISKVLNKSRKIIIRLVTLRSWKLIVRMLTGVARYSEMTYVFHILKENEQFEFLLMKGSRQDSALKTALLEYLKKYSPDNRDLYKMVALHFALFSEVGLLWERDAHTVIKNLIEISKMEMQNDELNPDTEPYIIFTNTDGTRLCLSKAMEDYTYATEFHLQGEKLTKAMYTARQAELIAVQLSLFNGLTAAATATCILQLDNNQIFNLISSKLSFEQSLILVEAYNYSVDWSSVLFNQCVRQNNMIYLVHFLNHLPLTEAIIRDICRRFISNFNIITPEGTSNMKVILNKLPSVHAKYQIASELGFNDIVEDLLTTGQLCYLKDTVWKRGYKNS</sequence>
<evidence type="ECO:0000259" key="1">
    <source>
        <dbReference type="Pfam" id="PF14649"/>
    </source>
</evidence>
<dbReference type="PANTHER" id="PTHR13650">
    <property type="entry name" value="SPATACSIN"/>
    <property type="match status" value="1"/>
</dbReference>
<dbReference type="InterPro" id="IPR028103">
    <property type="entry name" value="Spatacsin"/>
</dbReference>
<dbReference type="GO" id="GO:0045202">
    <property type="term" value="C:synapse"/>
    <property type="evidence" value="ECO:0007669"/>
    <property type="project" value="TreeGrafter"/>
</dbReference>
<organism evidence="2 3">
    <name type="scientific">Henosepilachna vigintioctopunctata</name>
    <dbReference type="NCBI Taxonomy" id="420089"/>
    <lineage>
        <taxon>Eukaryota</taxon>
        <taxon>Metazoa</taxon>
        <taxon>Ecdysozoa</taxon>
        <taxon>Arthropoda</taxon>
        <taxon>Hexapoda</taxon>
        <taxon>Insecta</taxon>
        <taxon>Pterygota</taxon>
        <taxon>Neoptera</taxon>
        <taxon>Endopterygota</taxon>
        <taxon>Coleoptera</taxon>
        <taxon>Polyphaga</taxon>
        <taxon>Cucujiformia</taxon>
        <taxon>Coccinelloidea</taxon>
        <taxon>Coccinellidae</taxon>
        <taxon>Epilachninae</taxon>
        <taxon>Epilachnini</taxon>
        <taxon>Henosepilachna</taxon>
    </lineage>
</organism>
<dbReference type="Proteomes" id="UP001431783">
    <property type="component" value="Unassembled WGS sequence"/>
</dbReference>
<dbReference type="GO" id="GO:0030424">
    <property type="term" value="C:axon"/>
    <property type="evidence" value="ECO:0007669"/>
    <property type="project" value="TreeGrafter"/>
</dbReference>
<protein>
    <recommendedName>
        <fullName evidence="1">Spatacsin C-terminal domain-containing protein</fullName>
    </recommendedName>
</protein>
<dbReference type="GO" id="GO:0007268">
    <property type="term" value="P:chemical synaptic transmission"/>
    <property type="evidence" value="ECO:0007669"/>
    <property type="project" value="TreeGrafter"/>
</dbReference>
<evidence type="ECO:0000313" key="2">
    <source>
        <dbReference type="EMBL" id="KAK9871910.1"/>
    </source>
</evidence>
<dbReference type="GO" id="GO:0030425">
    <property type="term" value="C:dendrite"/>
    <property type="evidence" value="ECO:0007669"/>
    <property type="project" value="TreeGrafter"/>
</dbReference>
<evidence type="ECO:0000313" key="3">
    <source>
        <dbReference type="Proteomes" id="UP001431783"/>
    </source>
</evidence>
<name>A0AAW1TVR4_9CUCU</name>
<dbReference type="Pfam" id="PF14649">
    <property type="entry name" value="Spatacsin_C"/>
    <property type="match status" value="1"/>
</dbReference>
<dbReference type="PANTHER" id="PTHR13650:SF0">
    <property type="entry name" value="SPATACSIN"/>
    <property type="match status" value="1"/>
</dbReference>
<dbReference type="GO" id="GO:0048489">
    <property type="term" value="P:synaptic vesicle transport"/>
    <property type="evidence" value="ECO:0007669"/>
    <property type="project" value="TreeGrafter"/>
</dbReference>
<dbReference type="InterPro" id="IPR028107">
    <property type="entry name" value="Spatacsin_C_dom"/>
</dbReference>
<comment type="caution">
    <text evidence="2">The sequence shown here is derived from an EMBL/GenBank/DDBJ whole genome shotgun (WGS) entry which is preliminary data.</text>
</comment>
<dbReference type="GO" id="GO:0008088">
    <property type="term" value="P:axo-dendritic transport"/>
    <property type="evidence" value="ECO:0007669"/>
    <property type="project" value="TreeGrafter"/>
</dbReference>
<proteinExistence type="predicted"/>
<gene>
    <name evidence="2" type="ORF">WA026_015154</name>
</gene>
<accession>A0AAW1TVR4</accession>
<keyword evidence="3" id="KW-1185">Reference proteome</keyword>
<dbReference type="GO" id="GO:0005737">
    <property type="term" value="C:cytoplasm"/>
    <property type="evidence" value="ECO:0007669"/>
    <property type="project" value="TreeGrafter"/>
</dbReference>
<dbReference type="EMBL" id="JARQZJ010000008">
    <property type="protein sequence ID" value="KAK9871910.1"/>
    <property type="molecule type" value="Genomic_DNA"/>
</dbReference>
<dbReference type="GO" id="GO:0007409">
    <property type="term" value="P:axonogenesis"/>
    <property type="evidence" value="ECO:0007669"/>
    <property type="project" value="TreeGrafter"/>
</dbReference>
<feature type="domain" description="Spatacsin C-terminal" evidence="1">
    <location>
        <begin position="1376"/>
        <end position="1694"/>
    </location>
</feature>